<keyword evidence="3" id="KW-1185">Reference proteome</keyword>
<comment type="caution">
    <text evidence="2">The sequence shown here is derived from an EMBL/GenBank/DDBJ whole genome shotgun (WGS) entry which is preliminary data.</text>
</comment>
<feature type="chain" id="PRO_5041982140" description="Sulfotransferase" evidence="1">
    <location>
        <begin position="22"/>
        <end position="363"/>
    </location>
</feature>
<dbReference type="EMBL" id="LGRX02028576">
    <property type="protein sequence ID" value="KAK3247896.1"/>
    <property type="molecule type" value="Genomic_DNA"/>
</dbReference>
<feature type="signal peptide" evidence="1">
    <location>
        <begin position="1"/>
        <end position="21"/>
    </location>
</feature>
<protein>
    <recommendedName>
        <fullName evidence="4">Sulfotransferase</fullName>
    </recommendedName>
</protein>
<organism evidence="2 3">
    <name type="scientific">Cymbomonas tetramitiformis</name>
    <dbReference type="NCBI Taxonomy" id="36881"/>
    <lineage>
        <taxon>Eukaryota</taxon>
        <taxon>Viridiplantae</taxon>
        <taxon>Chlorophyta</taxon>
        <taxon>Pyramimonadophyceae</taxon>
        <taxon>Pyramimonadales</taxon>
        <taxon>Pyramimonadaceae</taxon>
        <taxon>Cymbomonas</taxon>
    </lineage>
</organism>
<name>A0AAE0F0T4_9CHLO</name>
<dbReference type="SUPFAM" id="SSF52540">
    <property type="entry name" value="P-loop containing nucleoside triphosphate hydrolases"/>
    <property type="match status" value="1"/>
</dbReference>
<dbReference type="Proteomes" id="UP001190700">
    <property type="component" value="Unassembled WGS sequence"/>
</dbReference>
<dbReference type="Gene3D" id="3.40.50.300">
    <property type="entry name" value="P-loop containing nucleotide triphosphate hydrolases"/>
    <property type="match status" value="1"/>
</dbReference>
<evidence type="ECO:0000256" key="1">
    <source>
        <dbReference type="SAM" id="SignalP"/>
    </source>
</evidence>
<accession>A0AAE0F0T4</accession>
<evidence type="ECO:0008006" key="4">
    <source>
        <dbReference type="Google" id="ProtNLM"/>
    </source>
</evidence>
<sequence length="363" mass="40089">MFGTRTVLLVSLLLPVTLVTAKAFHTCEKGLCLFLTFGDQLGFHAAFDNVFNQALVDPNRMPQFLKPDGVLGGVGGPPLAASPAAASARRLLWKPERSDFQKHVKSLVPFLPQTGDLLFRKLLERVTERVVEFIPSEESLSNDLGRLSADPDTGGYAVECGGLKLSGTHHNDYAVWDEPSSCQVVTRSSHIEPVTVMAALTYDNSLSLKKGTNLVSGTTKNRAADLLAQNASATCPLLDQKHIHGALVLTDLFIFLVRNPVDAYDALFHRNNALFMKTRDPTDLEWKVTFQEYLVSTWIPYVSCGLGRHRVVVRYEDMMASPAAFMKEFLAMTGTADIMELTAQQIDTRVQYVRAHSSELPPH</sequence>
<dbReference type="AlphaFoldDB" id="A0AAE0F0T4"/>
<reference evidence="2 3" key="1">
    <citation type="journal article" date="2015" name="Genome Biol. Evol.">
        <title>Comparative Genomics of a Bacterivorous Green Alga Reveals Evolutionary Causalities and Consequences of Phago-Mixotrophic Mode of Nutrition.</title>
        <authorList>
            <person name="Burns J.A."/>
            <person name="Paasch A."/>
            <person name="Narechania A."/>
            <person name="Kim E."/>
        </authorList>
    </citation>
    <scope>NUCLEOTIDE SEQUENCE [LARGE SCALE GENOMIC DNA]</scope>
    <source>
        <strain evidence="2 3">PLY_AMNH</strain>
    </source>
</reference>
<dbReference type="InterPro" id="IPR027417">
    <property type="entry name" value="P-loop_NTPase"/>
</dbReference>
<evidence type="ECO:0000313" key="2">
    <source>
        <dbReference type="EMBL" id="KAK3247896.1"/>
    </source>
</evidence>
<keyword evidence="1" id="KW-0732">Signal</keyword>
<proteinExistence type="predicted"/>
<evidence type="ECO:0000313" key="3">
    <source>
        <dbReference type="Proteomes" id="UP001190700"/>
    </source>
</evidence>
<gene>
    <name evidence="2" type="ORF">CYMTET_42620</name>
</gene>